<dbReference type="Proteomes" id="UP000323380">
    <property type="component" value="Unassembled WGS sequence"/>
</dbReference>
<dbReference type="GO" id="GO:0008168">
    <property type="term" value="F:methyltransferase activity"/>
    <property type="evidence" value="ECO:0007669"/>
    <property type="project" value="UniProtKB-KW"/>
</dbReference>
<dbReference type="EMBL" id="VSFG01000001">
    <property type="protein sequence ID" value="TYB49826.1"/>
    <property type="molecule type" value="Genomic_DNA"/>
</dbReference>
<evidence type="ECO:0000313" key="1">
    <source>
        <dbReference type="EMBL" id="TYB49826.1"/>
    </source>
</evidence>
<dbReference type="Gene3D" id="3.40.50.150">
    <property type="entry name" value="Vaccinia Virus protein VP39"/>
    <property type="match status" value="1"/>
</dbReference>
<dbReference type="InterPro" id="IPR006764">
    <property type="entry name" value="SAM_dep_MeTrfase_SAV2177_type"/>
</dbReference>
<dbReference type="GO" id="GO:0032259">
    <property type="term" value="P:methylation"/>
    <property type="evidence" value="ECO:0007669"/>
    <property type="project" value="UniProtKB-KW"/>
</dbReference>
<gene>
    <name evidence="1" type="ORF">FXF69_00680</name>
</gene>
<accession>A0A5D0NZB9</accession>
<proteinExistence type="predicted"/>
<dbReference type="AlphaFoldDB" id="A0A5D0NZB9"/>
<keyword evidence="2" id="KW-1185">Reference proteome</keyword>
<comment type="caution">
    <text evidence="1">The sequence shown here is derived from an EMBL/GenBank/DDBJ whole genome shotgun (WGS) entry which is preliminary data.</text>
</comment>
<evidence type="ECO:0000313" key="2">
    <source>
        <dbReference type="Proteomes" id="UP000323380"/>
    </source>
</evidence>
<dbReference type="PIRSF" id="PIRSF017393">
    <property type="entry name" value="MTase_SAV2177"/>
    <property type="match status" value="1"/>
</dbReference>
<dbReference type="STRING" id="1220554.GCA_001552135_03776"/>
<organism evidence="1 2">
    <name type="scientific">Actinomadura chibensis</name>
    <dbReference type="NCBI Taxonomy" id="392828"/>
    <lineage>
        <taxon>Bacteria</taxon>
        <taxon>Bacillati</taxon>
        <taxon>Actinomycetota</taxon>
        <taxon>Actinomycetes</taxon>
        <taxon>Streptosporangiales</taxon>
        <taxon>Thermomonosporaceae</taxon>
        <taxon>Actinomadura</taxon>
    </lineage>
</organism>
<reference evidence="1 2" key="1">
    <citation type="submission" date="2019-08" db="EMBL/GenBank/DDBJ databases">
        <title>Actinomadura sp. nov. CYP1-5 isolated from mountain soil.</title>
        <authorList>
            <person name="Songsumanus A."/>
            <person name="Kuncharoen N."/>
            <person name="Kudo T."/>
            <person name="Yuki M."/>
            <person name="Igarashi Y."/>
            <person name="Tanasupawat S."/>
        </authorList>
    </citation>
    <scope>NUCLEOTIDE SEQUENCE [LARGE SCALE GENOMIC DNA]</scope>
    <source>
        <strain evidence="1 2">JCM 14158</strain>
    </source>
</reference>
<keyword evidence="1" id="KW-0808">Transferase</keyword>
<sequence>MINTKAPHPARFWDYLLGGKENYPVDREAAERVTEILPGYADAARHERAFLTRAVRYLAGEAGVRQFLDIGVGLPAHDNLHEVAQRAAPDACVVYVDNDPLVLCTARALLPATCTRQGACRVVDADARDVGTILREAAWTLDFARPVAVTMLNVLNYIVVGDEAQAMVKELVAALAPGSFVVVAHPTAELDGDRVHQAMQVLMDMGGAPVVARSPQRIEGFFEGLELLDPGVVPCSQWRPEPWPPPHAVLQFCGVARTT</sequence>
<dbReference type="SUPFAM" id="SSF53335">
    <property type="entry name" value="S-adenosyl-L-methionine-dependent methyltransferases"/>
    <property type="match status" value="1"/>
</dbReference>
<dbReference type="Pfam" id="PF04672">
    <property type="entry name" value="Methyltransf_19"/>
    <property type="match status" value="1"/>
</dbReference>
<name>A0A5D0NZB9_9ACTN</name>
<protein>
    <submittedName>
        <fullName evidence="1">SAM-dependent methyltransferase</fullName>
    </submittedName>
</protein>
<keyword evidence="1" id="KW-0489">Methyltransferase</keyword>
<dbReference type="InterPro" id="IPR029063">
    <property type="entry name" value="SAM-dependent_MTases_sf"/>
</dbReference>